<dbReference type="InterPro" id="IPR015424">
    <property type="entry name" value="PyrdxlP-dep_Trfase"/>
</dbReference>
<evidence type="ECO:0000256" key="8">
    <source>
        <dbReference type="RuleBase" id="RU362118"/>
    </source>
</evidence>
<organism evidence="9">
    <name type="scientific">Aureoumbra lagunensis</name>
    <dbReference type="NCBI Taxonomy" id="44058"/>
    <lineage>
        <taxon>Eukaryota</taxon>
        <taxon>Sar</taxon>
        <taxon>Stramenopiles</taxon>
        <taxon>Ochrophyta</taxon>
        <taxon>Pelagophyceae</taxon>
        <taxon>Pelagomonadales</taxon>
        <taxon>Aureoumbra</taxon>
    </lineage>
</organism>
<dbReference type="GO" id="GO:0030170">
    <property type="term" value="F:pyridoxal phosphate binding"/>
    <property type="evidence" value="ECO:0007669"/>
    <property type="project" value="InterPro"/>
</dbReference>
<dbReference type="Gene3D" id="3.90.1150.10">
    <property type="entry name" value="Aspartate Aminotransferase, domain 1"/>
    <property type="match status" value="1"/>
</dbReference>
<comment type="catalytic activity">
    <reaction evidence="5">
        <text>O-phospho-L-homoserine + L-cysteine = L,L-cystathionine + phosphate</text>
        <dbReference type="Rhea" id="RHEA:80891"/>
        <dbReference type="ChEBI" id="CHEBI:35235"/>
        <dbReference type="ChEBI" id="CHEBI:43474"/>
        <dbReference type="ChEBI" id="CHEBI:57590"/>
        <dbReference type="ChEBI" id="CHEBI:58161"/>
        <dbReference type="EC" id="2.5.1.160"/>
    </reaction>
</comment>
<dbReference type="GO" id="GO:0016846">
    <property type="term" value="F:carbon-sulfur lyase activity"/>
    <property type="evidence" value="ECO:0007669"/>
    <property type="project" value="TreeGrafter"/>
</dbReference>
<comment type="cofactor">
    <cofactor evidence="1 8">
        <name>pyridoxal 5'-phosphate</name>
        <dbReference type="ChEBI" id="CHEBI:597326"/>
    </cofactor>
</comment>
<proteinExistence type="inferred from homology"/>
<comment type="similarity">
    <text evidence="8">Belongs to the trans-sulfuration enzymes family.</text>
</comment>
<accession>A0A7S3K336</accession>
<dbReference type="PIRSF" id="PIRSF001434">
    <property type="entry name" value="CGS"/>
    <property type="match status" value="1"/>
</dbReference>
<name>A0A7S3K336_9STRA</name>
<evidence type="ECO:0000256" key="1">
    <source>
        <dbReference type="ARBA" id="ARBA00001933"/>
    </source>
</evidence>
<comment type="pathway">
    <text evidence="3">Amino-acid biosynthesis; L-methionine biosynthesis via de novo pathway; L-cystathionine from O-succinyl-L-homoserine: step 1/1.</text>
</comment>
<dbReference type="Pfam" id="PF01053">
    <property type="entry name" value="Cys_Met_Meta_PP"/>
    <property type="match status" value="1"/>
</dbReference>
<dbReference type="InterPro" id="IPR015421">
    <property type="entry name" value="PyrdxlP-dep_Trfase_major"/>
</dbReference>
<dbReference type="GO" id="GO:0019346">
    <property type="term" value="P:transsulfuration"/>
    <property type="evidence" value="ECO:0007669"/>
    <property type="project" value="InterPro"/>
</dbReference>
<evidence type="ECO:0000256" key="6">
    <source>
        <dbReference type="ARBA" id="ARBA00093596"/>
    </source>
</evidence>
<dbReference type="PANTHER" id="PTHR11808">
    <property type="entry name" value="TRANS-SULFURATION ENZYME FAMILY MEMBER"/>
    <property type="match status" value="1"/>
</dbReference>
<dbReference type="Gene3D" id="3.40.640.10">
    <property type="entry name" value="Type I PLP-dependent aspartate aminotransferase-like (Major domain)"/>
    <property type="match status" value="1"/>
</dbReference>
<reference evidence="9" key="1">
    <citation type="submission" date="2021-01" db="EMBL/GenBank/DDBJ databases">
        <authorList>
            <person name="Corre E."/>
            <person name="Pelletier E."/>
            <person name="Niang G."/>
            <person name="Scheremetjew M."/>
            <person name="Finn R."/>
            <person name="Kale V."/>
            <person name="Holt S."/>
            <person name="Cochrane G."/>
            <person name="Meng A."/>
            <person name="Brown T."/>
            <person name="Cohen L."/>
        </authorList>
    </citation>
    <scope>NUCLEOTIDE SEQUENCE</scope>
    <source>
        <strain evidence="9">CCMP1510</strain>
    </source>
</reference>
<dbReference type="FunFam" id="3.90.1150.10:FF:000033">
    <property type="entry name" value="Cystathionine gamma-synthase"/>
    <property type="match status" value="1"/>
</dbReference>
<sequence length="396" mass="42979">MSGTWIPGDLGMDTKLVHAGVSPDPATGAILTPIVQATTFVQESIDQYMAKGYSYTRTTNPTVHVLEEKVAALENAAGACCFSTGMAATVTVMSAFLSQGDHCVLTDCSYGGTNRVARKQFMQYGIEFSFVDFRDPANVEKAVIPGKTKLIFSETPANPTLTLTDVRAISDIAQKYNILHVCDATFATPLMLKPIDLGADMSLHSTTKYFDGHNMTVGGTVASKTKEIDERLHFVQNMHGNIMTPHTAFLTLQACKTMAIRCQKQADNAQKIAEFLQAHPKVDWVKYPGLASFPQKELADKQHNNGFHGGMIACEVKGGIAAGRKLMDSAQRPWSLCENLGAVESIITCPSVMTHANMLKEDRLKVGISDGFIRISCGIEDPQDLIASLKIALDQI</sequence>
<evidence type="ECO:0000256" key="2">
    <source>
        <dbReference type="ARBA" id="ARBA00022898"/>
    </source>
</evidence>
<comment type="catalytic activity">
    <reaction evidence="4">
        <text>O-succinyl-L-homoserine + L-cysteine = L,L-cystathionine + succinate + H(+)</text>
        <dbReference type="Rhea" id="RHEA:20397"/>
        <dbReference type="ChEBI" id="CHEBI:15378"/>
        <dbReference type="ChEBI" id="CHEBI:30031"/>
        <dbReference type="ChEBI" id="CHEBI:35235"/>
        <dbReference type="ChEBI" id="CHEBI:57661"/>
        <dbReference type="ChEBI" id="CHEBI:58161"/>
    </reaction>
</comment>
<dbReference type="SUPFAM" id="SSF53383">
    <property type="entry name" value="PLP-dependent transferases"/>
    <property type="match status" value="1"/>
</dbReference>
<dbReference type="GO" id="GO:0009086">
    <property type="term" value="P:methionine biosynthetic process"/>
    <property type="evidence" value="ECO:0007669"/>
    <property type="project" value="UniProtKB-ARBA"/>
</dbReference>
<feature type="modified residue" description="N6-(pyridoxal phosphate)lysine" evidence="7">
    <location>
        <position position="208"/>
    </location>
</feature>
<evidence type="ECO:0000313" key="9">
    <source>
        <dbReference type="EMBL" id="CAE0370605.1"/>
    </source>
</evidence>
<dbReference type="GO" id="GO:0005737">
    <property type="term" value="C:cytoplasm"/>
    <property type="evidence" value="ECO:0007669"/>
    <property type="project" value="TreeGrafter"/>
</dbReference>
<evidence type="ECO:0000256" key="7">
    <source>
        <dbReference type="PIRSR" id="PIRSR001434-2"/>
    </source>
</evidence>
<dbReference type="EMBL" id="HBIJ01017089">
    <property type="protein sequence ID" value="CAE0370605.1"/>
    <property type="molecule type" value="Transcribed_RNA"/>
</dbReference>
<evidence type="ECO:0000256" key="3">
    <source>
        <dbReference type="ARBA" id="ARBA00060510"/>
    </source>
</evidence>
<keyword evidence="2 7" id="KW-0663">Pyridoxal phosphate</keyword>
<dbReference type="EC" id="2.5.1.160" evidence="6"/>
<dbReference type="InterPro" id="IPR054542">
    <property type="entry name" value="Cys_met_metab_PP"/>
</dbReference>
<dbReference type="AlphaFoldDB" id="A0A7S3K336"/>
<dbReference type="FunFam" id="3.40.640.10:FF:000046">
    <property type="entry name" value="Cystathionine gamma-lyase"/>
    <property type="match status" value="1"/>
</dbReference>
<dbReference type="InterPro" id="IPR000277">
    <property type="entry name" value="Cys/Met-Metab_PyrdxlP-dep_enz"/>
</dbReference>
<dbReference type="PANTHER" id="PTHR11808:SF80">
    <property type="entry name" value="CYSTATHIONINE GAMMA-LYASE"/>
    <property type="match status" value="1"/>
</dbReference>
<gene>
    <name evidence="9" type="ORF">ALAG00032_LOCUS11384</name>
</gene>
<dbReference type="PROSITE" id="PS00868">
    <property type="entry name" value="CYS_MET_METAB_PP"/>
    <property type="match status" value="1"/>
</dbReference>
<evidence type="ECO:0000256" key="5">
    <source>
        <dbReference type="ARBA" id="ARBA00093261"/>
    </source>
</evidence>
<evidence type="ECO:0000256" key="4">
    <source>
        <dbReference type="ARBA" id="ARBA00093222"/>
    </source>
</evidence>
<protein>
    <recommendedName>
        <fullName evidence="6">plant cystathionine gamma-synthase</fullName>
        <ecNumber evidence="6">2.5.1.160</ecNumber>
    </recommendedName>
</protein>
<dbReference type="InterPro" id="IPR015422">
    <property type="entry name" value="PyrdxlP-dep_Trfase_small"/>
</dbReference>
<dbReference type="CDD" id="cd00614">
    <property type="entry name" value="CGS_like"/>
    <property type="match status" value="1"/>
</dbReference>